<sequence>MVPSMAGCAFDATVDRRPGSVATHRRPPLPSGTAGAPAQHHRALDPDSRRRLEPIFGHDFSRVRIHTERDADRAAAAIDAQAFTVGNHIFFAAGSYAPHSVAGMRLLAHELAHTLQQRHHGSGQELLLDDRGDAAAERAATAAARGQHVDDVGTGVEAAIQRQRPYRAPGIDIRFPAAEEAVRQVAGLEPGGRPLTAAERRLVEPVFGRSVDLDRVRIVETAISPGTTVGNIIRIEPGFDIRSPWDAEVLIHEMAHVWQYQHGGTGYISVALRTQISASIRTGSRNEAYDYVPDRSKSFFDFTPEQQGLIVQNFFAMRRDQSAPAHQVRFRGNHMDGRGNFLTLDRARRTAEISAELPVHESYIGQLRASVPMAEWDILRQPSEFMHTPGGRLGAVPAEQEPVPLRPLLRIDF</sequence>
<dbReference type="AlphaFoldDB" id="A0A543PFQ4"/>
<evidence type="ECO:0000259" key="2">
    <source>
        <dbReference type="Pfam" id="PF13699"/>
    </source>
</evidence>
<organism evidence="3 4">
    <name type="scientific">Blastococcus colisei</name>
    <dbReference type="NCBI Taxonomy" id="1564162"/>
    <lineage>
        <taxon>Bacteria</taxon>
        <taxon>Bacillati</taxon>
        <taxon>Actinomycetota</taxon>
        <taxon>Actinomycetes</taxon>
        <taxon>Geodermatophilales</taxon>
        <taxon>Geodermatophilaceae</taxon>
        <taxon>Blastococcus</taxon>
    </lineage>
</organism>
<comment type="caution">
    <text evidence="3">The sequence shown here is derived from an EMBL/GenBank/DDBJ whole genome shotgun (WGS) entry which is preliminary data.</text>
</comment>
<evidence type="ECO:0000313" key="4">
    <source>
        <dbReference type="Proteomes" id="UP000319865"/>
    </source>
</evidence>
<feature type="region of interest" description="Disordered" evidence="1">
    <location>
        <begin position="16"/>
        <end position="48"/>
    </location>
</feature>
<proteinExistence type="predicted"/>
<dbReference type="EMBL" id="VFQE01000001">
    <property type="protein sequence ID" value="TQN42908.1"/>
    <property type="molecule type" value="Genomic_DNA"/>
</dbReference>
<feature type="domain" description="eCIS core" evidence="2">
    <location>
        <begin position="44"/>
        <end position="120"/>
    </location>
</feature>
<accession>A0A543PFQ4</accession>
<dbReference type="Pfam" id="PF13699">
    <property type="entry name" value="eCIS_core"/>
    <property type="match status" value="1"/>
</dbReference>
<reference evidence="3 4" key="1">
    <citation type="submission" date="2019-06" db="EMBL/GenBank/DDBJ databases">
        <title>Sequencing the genomes of 1000 actinobacteria strains.</title>
        <authorList>
            <person name="Klenk H.-P."/>
        </authorList>
    </citation>
    <scope>NUCLEOTIDE SEQUENCE [LARGE SCALE GENOMIC DNA]</scope>
    <source>
        <strain evidence="3 4">DSM 46837</strain>
    </source>
</reference>
<keyword evidence="4" id="KW-1185">Reference proteome</keyword>
<gene>
    <name evidence="3" type="ORF">FHU33_2319</name>
</gene>
<dbReference type="InterPro" id="IPR025295">
    <property type="entry name" value="eCIS_core_dom"/>
</dbReference>
<protein>
    <submittedName>
        <fullName evidence="3">Uncharacterized protein DUF4157</fullName>
    </submittedName>
</protein>
<evidence type="ECO:0000256" key="1">
    <source>
        <dbReference type="SAM" id="MobiDB-lite"/>
    </source>
</evidence>
<dbReference type="Proteomes" id="UP000319865">
    <property type="component" value="Unassembled WGS sequence"/>
</dbReference>
<dbReference type="OrthoDB" id="4317910at2"/>
<evidence type="ECO:0000313" key="3">
    <source>
        <dbReference type="EMBL" id="TQN42908.1"/>
    </source>
</evidence>
<name>A0A543PFQ4_9ACTN</name>